<dbReference type="OrthoDB" id="7064268at2"/>
<keyword evidence="2" id="KW-1185">Reference proteome</keyword>
<organism evidence="1 2">
    <name type="scientific">Acuticoccus sediminis</name>
    <dbReference type="NCBI Taxonomy" id="2184697"/>
    <lineage>
        <taxon>Bacteria</taxon>
        <taxon>Pseudomonadati</taxon>
        <taxon>Pseudomonadota</taxon>
        <taxon>Alphaproteobacteria</taxon>
        <taxon>Hyphomicrobiales</taxon>
        <taxon>Amorphaceae</taxon>
        <taxon>Acuticoccus</taxon>
    </lineage>
</organism>
<reference evidence="1 2" key="1">
    <citation type="submission" date="2018-05" db="EMBL/GenBank/DDBJ databases">
        <title>Acuticoccus sediminis sp. nov., isolated from deep-sea sediment of Indian Ocean.</title>
        <authorList>
            <person name="Liu X."/>
            <person name="Lai Q."/>
            <person name="Du Y."/>
            <person name="Sun F."/>
            <person name="Zhang X."/>
            <person name="Wang S."/>
            <person name="Shao Z."/>
        </authorList>
    </citation>
    <scope>NUCLEOTIDE SEQUENCE [LARGE SCALE GENOMIC DNA]</scope>
    <source>
        <strain evidence="1 2">PTG4-2</strain>
    </source>
</reference>
<dbReference type="RefSeq" id="WP_111341774.1">
    <property type="nucleotide sequence ID" value="NZ_JAIWKD010000001.1"/>
</dbReference>
<dbReference type="InterPro" id="IPR032710">
    <property type="entry name" value="NTF2-like_dom_sf"/>
</dbReference>
<protein>
    <recommendedName>
        <fullName evidence="3">SnoaL-like domain-containing protein</fullName>
    </recommendedName>
</protein>
<dbReference type="Gene3D" id="3.10.450.50">
    <property type="match status" value="1"/>
</dbReference>
<proteinExistence type="predicted"/>
<evidence type="ECO:0000313" key="1">
    <source>
        <dbReference type="EMBL" id="RAI03259.1"/>
    </source>
</evidence>
<comment type="caution">
    <text evidence="1">The sequence shown here is derived from an EMBL/GenBank/DDBJ whole genome shotgun (WGS) entry which is preliminary data.</text>
</comment>
<evidence type="ECO:0000313" key="2">
    <source>
        <dbReference type="Proteomes" id="UP000249590"/>
    </source>
</evidence>
<sequence length="137" mass="15370">MKTMPREEIAKLSVTMPRLRSDELLLQNLTRVFNEPSAERREAAMAELYTDDAELLDARHTFVGRAAMSFAVAGLRARMPEGGVFAPAGLTLGHHGATLLRWTAGVPHRMPRLTGTTMAMTREDRIERLYIFVDAWS</sequence>
<dbReference type="EMBL" id="QHHQ01000001">
    <property type="protein sequence ID" value="RAI03259.1"/>
    <property type="molecule type" value="Genomic_DNA"/>
</dbReference>
<evidence type="ECO:0008006" key="3">
    <source>
        <dbReference type="Google" id="ProtNLM"/>
    </source>
</evidence>
<dbReference type="SUPFAM" id="SSF54427">
    <property type="entry name" value="NTF2-like"/>
    <property type="match status" value="1"/>
</dbReference>
<gene>
    <name evidence="1" type="ORF">DLJ53_01685</name>
</gene>
<accession>A0A8B2P3V8</accession>
<name>A0A8B2P3V8_9HYPH</name>
<dbReference type="Proteomes" id="UP000249590">
    <property type="component" value="Unassembled WGS sequence"/>
</dbReference>
<dbReference type="AlphaFoldDB" id="A0A8B2P3V8"/>